<dbReference type="Proteomes" id="UP000018936">
    <property type="component" value="Unassembled WGS sequence"/>
</dbReference>
<sequence length="97" mass="10972">MKLEISPHRKRAHRPDLTHKVLRSGPQATLETAKDWPAVPLPVKMELVQPPPHSSIFTGRRLAKQTKNKTTKGEVKHKALDEIEFDNSDIEAQLASF</sequence>
<evidence type="ECO:0000313" key="1">
    <source>
        <dbReference type="EMBL" id="ETE68238.1"/>
    </source>
</evidence>
<accession>V8P2Q5</accession>
<organism evidence="1 2">
    <name type="scientific">Ophiophagus hannah</name>
    <name type="common">King cobra</name>
    <name type="synonym">Naja hannah</name>
    <dbReference type="NCBI Taxonomy" id="8665"/>
    <lineage>
        <taxon>Eukaryota</taxon>
        <taxon>Metazoa</taxon>
        <taxon>Chordata</taxon>
        <taxon>Craniata</taxon>
        <taxon>Vertebrata</taxon>
        <taxon>Euteleostomi</taxon>
        <taxon>Lepidosauria</taxon>
        <taxon>Squamata</taxon>
        <taxon>Bifurcata</taxon>
        <taxon>Unidentata</taxon>
        <taxon>Episquamata</taxon>
        <taxon>Toxicofera</taxon>
        <taxon>Serpentes</taxon>
        <taxon>Colubroidea</taxon>
        <taxon>Elapidae</taxon>
        <taxon>Elapinae</taxon>
        <taxon>Ophiophagus</taxon>
    </lineage>
</organism>
<dbReference type="EMBL" id="AZIM01001065">
    <property type="protein sequence ID" value="ETE68238.1"/>
    <property type="molecule type" value="Genomic_DNA"/>
</dbReference>
<gene>
    <name evidence="1" type="ORF">L345_05969</name>
</gene>
<protein>
    <submittedName>
        <fullName evidence="1">Uncharacterized protein</fullName>
    </submittedName>
</protein>
<dbReference type="AlphaFoldDB" id="V8P2Q5"/>
<name>V8P2Q5_OPHHA</name>
<keyword evidence="2" id="KW-1185">Reference proteome</keyword>
<comment type="caution">
    <text evidence="1">The sequence shown here is derived from an EMBL/GenBank/DDBJ whole genome shotgun (WGS) entry which is preliminary data.</text>
</comment>
<feature type="non-terminal residue" evidence="1">
    <location>
        <position position="1"/>
    </location>
</feature>
<proteinExistence type="predicted"/>
<evidence type="ECO:0000313" key="2">
    <source>
        <dbReference type="Proteomes" id="UP000018936"/>
    </source>
</evidence>
<reference evidence="1 2" key="1">
    <citation type="journal article" date="2013" name="Proc. Natl. Acad. Sci. U.S.A.">
        <title>The king cobra genome reveals dynamic gene evolution and adaptation in the snake venom system.</title>
        <authorList>
            <person name="Vonk F.J."/>
            <person name="Casewell N.R."/>
            <person name="Henkel C.V."/>
            <person name="Heimberg A.M."/>
            <person name="Jansen H.J."/>
            <person name="McCleary R.J."/>
            <person name="Kerkkamp H.M."/>
            <person name="Vos R.A."/>
            <person name="Guerreiro I."/>
            <person name="Calvete J.J."/>
            <person name="Wuster W."/>
            <person name="Woods A.E."/>
            <person name="Logan J.M."/>
            <person name="Harrison R.A."/>
            <person name="Castoe T.A."/>
            <person name="de Koning A.P."/>
            <person name="Pollock D.D."/>
            <person name="Yandell M."/>
            <person name="Calderon D."/>
            <person name="Renjifo C."/>
            <person name="Currier R.B."/>
            <person name="Salgado D."/>
            <person name="Pla D."/>
            <person name="Sanz L."/>
            <person name="Hyder A.S."/>
            <person name="Ribeiro J.M."/>
            <person name="Arntzen J.W."/>
            <person name="van den Thillart G.E."/>
            <person name="Boetzer M."/>
            <person name="Pirovano W."/>
            <person name="Dirks R.P."/>
            <person name="Spaink H.P."/>
            <person name="Duboule D."/>
            <person name="McGlinn E."/>
            <person name="Kini R.M."/>
            <person name="Richardson M.K."/>
        </authorList>
    </citation>
    <scope>NUCLEOTIDE SEQUENCE</scope>
    <source>
        <tissue evidence="1">Blood</tissue>
    </source>
</reference>